<gene>
    <name evidence="1" type="ORF">FOS08_28640</name>
</gene>
<dbReference type="EMBL" id="VLYX01000083">
    <property type="protein sequence ID" value="MDR4329638.1"/>
    <property type="molecule type" value="Genomic_DNA"/>
</dbReference>
<organism evidence="1 2">
    <name type="scientific">Bacillus pseudomycoides</name>
    <dbReference type="NCBI Taxonomy" id="64104"/>
    <lineage>
        <taxon>Bacteria</taxon>
        <taxon>Bacillati</taxon>
        <taxon>Bacillota</taxon>
        <taxon>Bacilli</taxon>
        <taxon>Bacillales</taxon>
        <taxon>Bacillaceae</taxon>
        <taxon>Bacillus</taxon>
        <taxon>Bacillus cereus group</taxon>
    </lineage>
</organism>
<dbReference type="Proteomes" id="UP001248134">
    <property type="component" value="Unassembled WGS sequence"/>
</dbReference>
<comment type="caution">
    <text evidence="1">The sequence shown here is derived from an EMBL/GenBank/DDBJ whole genome shotgun (WGS) entry which is preliminary data.</text>
</comment>
<name>A0AAJ2DQK3_9BACI</name>
<sequence>MNIRWYEDGMSFETLREAQEWACSVVYNEIGNLYDGYKTTDEKIAYALVYELVRANTLYNPSFKIHTDWDYIAPQSFIYKIWVEN</sequence>
<proteinExistence type="predicted"/>
<evidence type="ECO:0000313" key="2">
    <source>
        <dbReference type="Proteomes" id="UP001248134"/>
    </source>
</evidence>
<evidence type="ECO:0000313" key="1">
    <source>
        <dbReference type="EMBL" id="MDR4329638.1"/>
    </source>
</evidence>
<dbReference type="RefSeq" id="WP_003209897.1">
    <property type="nucleotide sequence ID" value="NZ_CM000744.1"/>
</dbReference>
<dbReference type="AlphaFoldDB" id="A0AAJ2DQK3"/>
<protein>
    <submittedName>
        <fullName evidence="1">Uncharacterized protein</fullName>
    </submittedName>
</protein>
<reference evidence="1" key="1">
    <citation type="submission" date="2019-07" db="EMBL/GenBank/DDBJ databases">
        <title>Phylogenomic Reclassification of ATCC Bacillus Strains and Various Taxa within the Genus Bacillus.</title>
        <authorList>
            <person name="Riojas M.A."/>
            <person name="Frank A.M."/>
            <person name="Fenn S.L."/>
            <person name="King S.P."/>
            <person name="Brower S.M."/>
            <person name="Hazbon M.H."/>
        </authorList>
    </citation>
    <scope>NUCLEOTIDE SEQUENCE</scope>
    <source>
        <strain evidence="1">NR-12239</strain>
    </source>
</reference>
<accession>A0AAJ2DQK3</accession>